<reference evidence="1 2" key="1">
    <citation type="submission" date="2018-11" db="EMBL/GenBank/DDBJ databases">
        <authorList>
            <consortium name="Pathogen Informatics"/>
        </authorList>
    </citation>
    <scope>NUCLEOTIDE SEQUENCE [LARGE SCALE GENOMIC DNA]</scope>
</reference>
<protein>
    <submittedName>
        <fullName evidence="1">Uncharacterized protein</fullName>
    </submittedName>
</protein>
<dbReference type="Proteomes" id="UP000281553">
    <property type="component" value="Unassembled WGS sequence"/>
</dbReference>
<keyword evidence="2" id="KW-1185">Reference proteome</keyword>
<name>A0A3P7LST5_DIBLA</name>
<evidence type="ECO:0000313" key="1">
    <source>
        <dbReference type="EMBL" id="VDN09301.1"/>
    </source>
</evidence>
<evidence type="ECO:0000313" key="2">
    <source>
        <dbReference type="Proteomes" id="UP000281553"/>
    </source>
</evidence>
<sequence length="82" mass="9429">MFRTKNTLSSVNFRECSFDSGRVSCGRFKGQLNLVRTRHWDLWFGQYYVFRISVVGTRVGVRYVSLPRCPNAGGHSQPSEPQ</sequence>
<accession>A0A3P7LST5</accession>
<organism evidence="1 2">
    <name type="scientific">Dibothriocephalus latus</name>
    <name type="common">Fish tapeworm</name>
    <name type="synonym">Diphyllobothrium latum</name>
    <dbReference type="NCBI Taxonomy" id="60516"/>
    <lineage>
        <taxon>Eukaryota</taxon>
        <taxon>Metazoa</taxon>
        <taxon>Spiralia</taxon>
        <taxon>Lophotrochozoa</taxon>
        <taxon>Platyhelminthes</taxon>
        <taxon>Cestoda</taxon>
        <taxon>Eucestoda</taxon>
        <taxon>Diphyllobothriidea</taxon>
        <taxon>Diphyllobothriidae</taxon>
        <taxon>Dibothriocephalus</taxon>
    </lineage>
</organism>
<dbReference type="AlphaFoldDB" id="A0A3P7LST5"/>
<dbReference type="EMBL" id="UYRU01046760">
    <property type="protein sequence ID" value="VDN09301.1"/>
    <property type="molecule type" value="Genomic_DNA"/>
</dbReference>
<gene>
    <name evidence="1" type="ORF">DILT_LOCUS5132</name>
</gene>
<proteinExistence type="predicted"/>